<reference evidence="1 2" key="2">
    <citation type="journal article" date="2021" name="Int. J. Syst. Evol. Microbiol.">
        <title>Roseibium litorale sp. nov., isolated from a tidal flat sediment and proposal for the reclassification of Labrenzia polysiphoniae as Roseibium polysiphoniae comb. nov.</title>
        <authorList>
            <person name="Liu Y."/>
            <person name="Pei T."/>
            <person name="Du J."/>
            <person name="Chao M."/>
            <person name="Deng M.R."/>
            <person name="Zhu H."/>
        </authorList>
    </citation>
    <scope>NUCLEOTIDE SEQUENCE [LARGE SCALE GENOMIC DNA]</scope>
    <source>
        <strain evidence="1 2">4C16A</strain>
    </source>
</reference>
<evidence type="ECO:0000313" key="1">
    <source>
        <dbReference type="EMBL" id="MBD8892682.1"/>
    </source>
</evidence>
<dbReference type="RefSeq" id="WP_192148804.1">
    <property type="nucleotide sequence ID" value="NZ_JACYXI010000008.1"/>
</dbReference>
<evidence type="ECO:0000313" key="2">
    <source>
        <dbReference type="Proteomes" id="UP000632063"/>
    </source>
</evidence>
<dbReference type="Proteomes" id="UP000632063">
    <property type="component" value="Unassembled WGS sequence"/>
</dbReference>
<comment type="caution">
    <text evidence="1">The sequence shown here is derived from an EMBL/GenBank/DDBJ whole genome shotgun (WGS) entry which is preliminary data.</text>
</comment>
<organism evidence="1 2">
    <name type="scientific">Roseibium litorale</name>
    <dbReference type="NCBI Taxonomy" id="2803841"/>
    <lineage>
        <taxon>Bacteria</taxon>
        <taxon>Pseudomonadati</taxon>
        <taxon>Pseudomonadota</taxon>
        <taxon>Alphaproteobacteria</taxon>
        <taxon>Hyphomicrobiales</taxon>
        <taxon>Stappiaceae</taxon>
        <taxon>Roseibium</taxon>
    </lineage>
</organism>
<sequence>MAWVFLTDTEVYKLKKPVRYPFLDFSTLKKRYQICGEELQLNRRLAANTYKRIQALRANALGQLALDGTGRIVDWLVVMNRLPEESSLERRILGDRLTRREAGHLADILCEFYAIGADGTVSSAEYLAHLEKEHNENRKILLQPAFGLASHVHGPLDRLTLAWPILRREIERRGRNGFLVEGHGDLRPEHVFLARPLQIIDCLEFNRSMRIIDPYDEVNYLGLECGILGAGWVRPFLLRRLSGKLGHPPSIELQALYGVFRALLRARISLLHLAESPVRHQQVWIPNAKRYLAFAERESFSLPCPEAKRSARPHQEV</sequence>
<dbReference type="SUPFAM" id="SSF56112">
    <property type="entry name" value="Protein kinase-like (PK-like)"/>
    <property type="match status" value="1"/>
</dbReference>
<proteinExistence type="predicted"/>
<reference evidence="2" key="1">
    <citation type="submission" date="2020-09" db="EMBL/GenBank/DDBJ databases">
        <title>The genome sequence of strain Labrenzia suaedae 4C16A.</title>
        <authorList>
            <person name="Liu Y."/>
        </authorList>
    </citation>
    <scope>NUCLEOTIDE SEQUENCE [LARGE SCALE GENOMIC DNA]</scope>
    <source>
        <strain evidence="2">4C16A</strain>
    </source>
</reference>
<evidence type="ECO:0008006" key="3">
    <source>
        <dbReference type="Google" id="ProtNLM"/>
    </source>
</evidence>
<protein>
    <recommendedName>
        <fullName evidence="3">Aminoglycoside phosphotransferase domain-containing protein</fullName>
    </recommendedName>
</protein>
<dbReference type="EMBL" id="JACYXI010000008">
    <property type="protein sequence ID" value="MBD8892682.1"/>
    <property type="molecule type" value="Genomic_DNA"/>
</dbReference>
<gene>
    <name evidence="1" type="ORF">IG616_14145</name>
</gene>
<accession>A0ABR9CPB7</accession>
<dbReference type="InterPro" id="IPR011009">
    <property type="entry name" value="Kinase-like_dom_sf"/>
</dbReference>
<name>A0ABR9CPB7_9HYPH</name>
<keyword evidence="2" id="KW-1185">Reference proteome</keyword>